<proteinExistence type="predicted"/>
<dbReference type="EMBL" id="SDMP01000018">
    <property type="protein sequence ID" value="RYQ95254.1"/>
    <property type="molecule type" value="Genomic_DNA"/>
</dbReference>
<dbReference type="PANTHER" id="PTHR47553">
    <property type="entry name" value="MYOSIN-11"/>
    <property type="match status" value="1"/>
</dbReference>
<keyword evidence="3" id="KW-1185">Reference proteome</keyword>
<dbReference type="AlphaFoldDB" id="A0A444Y000"/>
<feature type="compositionally biased region" description="Basic and acidic residues" evidence="1">
    <location>
        <begin position="10"/>
        <end position="21"/>
    </location>
</feature>
<evidence type="ECO:0000313" key="3">
    <source>
        <dbReference type="Proteomes" id="UP000289738"/>
    </source>
</evidence>
<dbReference type="Proteomes" id="UP000289738">
    <property type="component" value="Chromosome B08"/>
</dbReference>
<feature type="region of interest" description="Disordered" evidence="1">
    <location>
        <begin position="1"/>
        <end position="35"/>
    </location>
</feature>
<dbReference type="PANTHER" id="PTHR47553:SF1">
    <property type="entry name" value="RING_FYVE_PHD ZINC FINGER SUPERFAMILY PROTEIN"/>
    <property type="match status" value="1"/>
</dbReference>
<protein>
    <submittedName>
        <fullName evidence="2">Uncharacterized protein</fullName>
    </submittedName>
</protein>
<evidence type="ECO:0000256" key="1">
    <source>
        <dbReference type="SAM" id="MobiDB-lite"/>
    </source>
</evidence>
<reference evidence="2 3" key="1">
    <citation type="submission" date="2019-01" db="EMBL/GenBank/DDBJ databases">
        <title>Sequencing of cultivated peanut Arachis hypogaea provides insights into genome evolution and oil improvement.</title>
        <authorList>
            <person name="Chen X."/>
        </authorList>
    </citation>
    <scope>NUCLEOTIDE SEQUENCE [LARGE SCALE GENOMIC DNA]</scope>
    <source>
        <strain evidence="3">cv. Fuhuasheng</strain>
        <strain evidence="2">GDAAS-fuhuasheng2018</strain>
        <tissue evidence="2">Leaves</tissue>
    </source>
</reference>
<accession>A0A444Y000</accession>
<dbReference type="EMBL" id="SDMP01000018">
    <property type="protein sequence ID" value="RYQ95253.1"/>
    <property type="molecule type" value="Genomic_DNA"/>
</dbReference>
<dbReference type="STRING" id="3818.A0A444Y000"/>
<evidence type="ECO:0000313" key="2">
    <source>
        <dbReference type="EMBL" id="RYQ95254.1"/>
    </source>
</evidence>
<sequence length="128" mass="14443">MLSSGNLSDMHNKGSPKEVGSKTKSLPHPGKEKDDLMSELRELGWSDMDLHCEDRKPASLSLEGELSSIIGKVRPKTGEEKGSRIDKTEVVALKRKDLTLKREGRLAEAKEELKELKFLKRSWKNRNS</sequence>
<dbReference type="EMBL" id="SDMP01000018">
    <property type="protein sequence ID" value="RYQ95252.1"/>
    <property type="molecule type" value="Genomic_DNA"/>
</dbReference>
<gene>
    <name evidence="2" type="ORF">Ahy_B08g090320</name>
</gene>
<name>A0A444Y000_ARAHY</name>
<organism evidence="2 3">
    <name type="scientific">Arachis hypogaea</name>
    <name type="common">Peanut</name>
    <dbReference type="NCBI Taxonomy" id="3818"/>
    <lineage>
        <taxon>Eukaryota</taxon>
        <taxon>Viridiplantae</taxon>
        <taxon>Streptophyta</taxon>
        <taxon>Embryophyta</taxon>
        <taxon>Tracheophyta</taxon>
        <taxon>Spermatophyta</taxon>
        <taxon>Magnoliopsida</taxon>
        <taxon>eudicotyledons</taxon>
        <taxon>Gunneridae</taxon>
        <taxon>Pentapetalae</taxon>
        <taxon>rosids</taxon>
        <taxon>fabids</taxon>
        <taxon>Fabales</taxon>
        <taxon>Fabaceae</taxon>
        <taxon>Papilionoideae</taxon>
        <taxon>50 kb inversion clade</taxon>
        <taxon>dalbergioids sensu lato</taxon>
        <taxon>Dalbergieae</taxon>
        <taxon>Pterocarpus clade</taxon>
        <taxon>Arachis</taxon>
    </lineage>
</organism>
<comment type="caution">
    <text evidence="2">The sequence shown here is derived from an EMBL/GenBank/DDBJ whole genome shotgun (WGS) entry which is preliminary data.</text>
</comment>